<dbReference type="GO" id="GO:0071944">
    <property type="term" value="C:cell periphery"/>
    <property type="evidence" value="ECO:0007669"/>
    <property type="project" value="TreeGrafter"/>
</dbReference>
<reference evidence="6 7" key="1">
    <citation type="journal article" date="2021" name="Elife">
        <title>Chloroplast acquisition without the gene transfer in kleptoplastic sea slugs, Plakobranchus ocellatus.</title>
        <authorList>
            <person name="Maeda T."/>
            <person name="Takahashi S."/>
            <person name="Yoshida T."/>
            <person name="Shimamura S."/>
            <person name="Takaki Y."/>
            <person name="Nagai Y."/>
            <person name="Toyoda A."/>
            <person name="Suzuki Y."/>
            <person name="Arimoto A."/>
            <person name="Ishii H."/>
            <person name="Satoh N."/>
            <person name="Nishiyama T."/>
            <person name="Hasebe M."/>
            <person name="Maruyama T."/>
            <person name="Minagawa J."/>
            <person name="Obokata J."/>
            <person name="Shigenobu S."/>
        </authorList>
    </citation>
    <scope>NUCLEOTIDE SEQUENCE [LARGE SCALE GENOMIC DNA]</scope>
</reference>
<organism evidence="6 7">
    <name type="scientific">Elysia marginata</name>
    <dbReference type="NCBI Taxonomy" id="1093978"/>
    <lineage>
        <taxon>Eukaryota</taxon>
        <taxon>Metazoa</taxon>
        <taxon>Spiralia</taxon>
        <taxon>Lophotrochozoa</taxon>
        <taxon>Mollusca</taxon>
        <taxon>Gastropoda</taxon>
        <taxon>Heterobranchia</taxon>
        <taxon>Euthyneura</taxon>
        <taxon>Panpulmonata</taxon>
        <taxon>Sacoglossa</taxon>
        <taxon>Placobranchoidea</taxon>
        <taxon>Plakobranchidae</taxon>
        <taxon>Elysia</taxon>
    </lineage>
</organism>
<feature type="chain" id="PRO_5043741510" evidence="5">
    <location>
        <begin position="30"/>
        <end position="241"/>
    </location>
</feature>
<feature type="transmembrane region" description="Helical" evidence="4">
    <location>
        <begin position="218"/>
        <end position="239"/>
    </location>
</feature>
<feature type="disulfide bond" evidence="3">
    <location>
        <begin position="180"/>
        <end position="195"/>
    </location>
</feature>
<dbReference type="PANTHER" id="PTHR16311">
    <property type="entry name" value="THROMBOSPONDIN TYPE I DOMAIN-CONTAINING 1"/>
    <property type="match status" value="1"/>
</dbReference>
<dbReference type="PROSITE" id="PS50092">
    <property type="entry name" value="TSP1"/>
    <property type="match status" value="2"/>
</dbReference>
<sequence length="241" mass="26207">ALMETRKLCLAFAASSLAFTVVLLNPVSANTNNDGKGHWTEWTEMSECSATCGSGTSRASRTYIPGPNDKVGKEPFMAYRTFTCTNSALPQCPRNGMWTGWSSWSDCTKACGGGERKRKRSCYGMSEGGKDCEGENFDEEKCSKEPCPRLPPHFDMSKCSAEANFTCASGKMCIASAQKCDSTVQCHDGSDELKCPVKSGWGSVRYDLRDGAPTQSKAGLWLGLVMEGIVCFLLTTAVWHH</sequence>
<keyword evidence="5" id="KW-0732">Signal</keyword>
<dbReference type="PROSITE" id="PS50068">
    <property type="entry name" value="LDLRA_2"/>
    <property type="match status" value="1"/>
</dbReference>
<dbReference type="InterPro" id="IPR036383">
    <property type="entry name" value="TSP1_rpt_sf"/>
</dbReference>
<keyword evidence="1" id="KW-0245">EGF-like domain</keyword>
<dbReference type="EMBL" id="BMAT01012967">
    <property type="protein sequence ID" value="GFS02890.1"/>
    <property type="molecule type" value="Genomic_DNA"/>
</dbReference>
<proteinExistence type="predicted"/>
<dbReference type="Gene3D" id="2.20.100.10">
    <property type="entry name" value="Thrombospondin type-1 (TSP1) repeat"/>
    <property type="match status" value="2"/>
</dbReference>
<keyword evidence="7" id="KW-1185">Reference proteome</keyword>
<dbReference type="PROSITE" id="PS01209">
    <property type="entry name" value="LDLRA_1"/>
    <property type="match status" value="1"/>
</dbReference>
<dbReference type="Pfam" id="PF00057">
    <property type="entry name" value="Ldl_recept_a"/>
    <property type="match status" value="1"/>
</dbReference>
<dbReference type="InterPro" id="IPR023415">
    <property type="entry name" value="LDLR_class-A_CS"/>
</dbReference>
<dbReference type="AlphaFoldDB" id="A0AAV4HZ59"/>
<dbReference type="InterPro" id="IPR036055">
    <property type="entry name" value="LDL_receptor-like_sf"/>
</dbReference>
<name>A0AAV4HZ59_9GAST</name>
<evidence type="ECO:0000313" key="6">
    <source>
        <dbReference type="EMBL" id="GFS02890.1"/>
    </source>
</evidence>
<evidence type="ECO:0000256" key="3">
    <source>
        <dbReference type="PROSITE-ProRule" id="PRU00124"/>
    </source>
</evidence>
<dbReference type="Gene3D" id="4.10.400.10">
    <property type="entry name" value="Low-density Lipoprotein Receptor"/>
    <property type="match status" value="1"/>
</dbReference>
<comment type="caution">
    <text evidence="6">The sequence shown here is derived from an EMBL/GenBank/DDBJ whole genome shotgun (WGS) entry which is preliminary data.</text>
</comment>
<evidence type="ECO:0000256" key="4">
    <source>
        <dbReference type="SAM" id="Phobius"/>
    </source>
</evidence>
<feature type="non-terminal residue" evidence="6">
    <location>
        <position position="1"/>
    </location>
</feature>
<feature type="signal peptide" evidence="5">
    <location>
        <begin position="1"/>
        <end position="29"/>
    </location>
</feature>
<dbReference type="SMART" id="SM00209">
    <property type="entry name" value="TSP1"/>
    <property type="match status" value="2"/>
</dbReference>
<gene>
    <name evidence="6" type="ORF">ElyMa_006455700</name>
</gene>
<keyword evidence="4" id="KW-1133">Transmembrane helix</keyword>
<keyword evidence="2 3" id="KW-1015">Disulfide bond</keyword>
<dbReference type="InterPro" id="IPR002172">
    <property type="entry name" value="LDrepeatLR_classA_rpt"/>
</dbReference>
<dbReference type="CDD" id="cd00112">
    <property type="entry name" value="LDLa"/>
    <property type="match status" value="1"/>
</dbReference>
<dbReference type="InterPro" id="IPR038877">
    <property type="entry name" value="THSD1"/>
</dbReference>
<dbReference type="SUPFAM" id="SSF82895">
    <property type="entry name" value="TSP-1 type 1 repeat"/>
    <property type="match status" value="2"/>
</dbReference>
<dbReference type="InterPro" id="IPR000884">
    <property type="entry name" value="TSP1_rpt"/>
</dbReference>
<dbReference type="SUPFAM" id="SSF57424">
    <property type="entry name" value="LDL receptor-like module"/>
    <property type="match status" value="1"/>
</dbReference>
<keyword evidence="4" id="KW-0472">Membrane</keyword>
<dbReference type="Proteomes" id="UP000762676">
    <property type="component" value="Unassembled WGS sequence"/>
</dbReference>
<evidence type="ECO:0000256" key="2">
    <source>
        <dbReference type="ARBA" id="ARBA00023157"/>
    </source>
</evidence>
<evidence type="ECO:0000256" key="5">
    <source>
        <dbReference type="SAM" id="SignalP"/>
    </source>
</evidence>
<evidence type="ECO:0000313" key="7">
    <source>
        <dbReference type="Proteomes" id="UP000762676"/>
    </source>
</evidence>
<comment type="caution">
    <text evidence="3">Lacks conserved residue(s) required for the propagation of feature annotation.</text>
</comment>
<evidence type="ECO:0000256" key="1">
    <source>
        <dbReference type="ARBA" id="ARBA00022536"/>
    </source>
</evidence>
<dbReference type="FunFam" id="2.20.100.10:FF:000001">
    <property type="entry name" value="semaphorin-5A isoform X1"/>
    <property type="match status" value="1"/>
</dbReference>
<dbReference type="PANTHER" id="PTHR16311:SF3">
    <property type="entry name" value="THROMBOSPONDIN TYPE-1 DOMAIN-CONTAINING PROTEIN 1"/>
    <property type="match status" value="1"/>
</dbReference>
<dbReference type="SMART" id="SM00192">
    <property type="entry name" value="LDLa"/>
    <property type="match status" value="1"/>
</dbReference>
<dbReference type="Pfam" id="PF00090">
    <property type="entry name" value="TSP_1"/>
    <property type="match status" value="2"/>
</dbReference>
<protein>
    <submittedName>
        <fullName evidence="6">Hemicentin-1</fullName>
    </submittedName>
</protein>
<keyword evidence="4" id="KW-0812">Transmembrane</keyword>
<accession>A0AAV4HZ59</accession>